<dbReference type="Proteomes" id="UP000584325">
    <property type="component" value="Unassembled WGS sequence"/>
</dbReference>
<keyword evidence="1" id="KW-1133">Transmembrane helix</keyword>
<comment type="caution">
    <text evidence="2">The sequence shown here is derived from an EMBL/GenBank/DDBJ whole genome shotgun (WGS) entry which is preliminary data.</text>
</comment>
<evidence type="ECO:0000313" key="3">
    <source>
        <dbReference type="Proteomes" id="UP000584325"/>
    </source>
</evidence>
<keyword evidence="1" id="KW-0812">Transmembrane</keyword>
<dbReference type="EMBL" id="JACHXS010000020">
    <property type="protein sequence ID" value="MBB3225328.1"/>
    <property type="molecule type" value="Genomic_DNA"/>
</dbReference>
<reference evidence="2 3" key="1">
    <citation type="submission" date="2020-08" db="EMBL/GenBank/DDBJ databases">
        <title>Genomic Encyclopedia of Type Strains, Phase III (KMG-III): the genomes of soil and plant-associated and newly described type strains.</title>
        <authorList>
            <person name="Whitman W."/>
        </authorList>
    </citation>
    <scope>NUCLEOTIDE SEQUENCE [LARGE SCALE GENOMIC DNA]</scope>
    <source>
        <strain evidence="2 3">CECT 7753</strain>
    </source>
</reference>
<accession>A0A7W5HG52</accession>
<feature type="transmembrane region" description="Helical" evidence="1">
    <location>
        <begin position="20"/>
        <end position="40"/>
    </location>
</feature>
<dbReference type="RefSeq" id="WP_259772414.1">
    <property type="nucleotide sequence ID" value="NZ_CP040017.1"/>
</dbReference>
<proteinExistence type="predicted"/>
<protein>
    <submittedName>
        <fullName evidence="2">Uncharacterized protein</fullName>
    </submittedName>
</protein>
<sequence>MFQTKFPRDLHAPEWVRVAINVAAGAALGVLAGAMLLLALGTVT</sequence>
<evidence type="ECO:0000313" key="2">
    <source>
        <dbReference type="EMBL" id="MBB3225328.1"/>
    </source>
</evidence>
<name>A0A7W5HG52_9BURK</name>
<keyword evidence="1" id="KW-0472">Membrane</keyword>
<gene>
    <name evidence="2" type="ORF">FHS02_006200</name>
</gene>
<dbReference type="AlphaFoldDB" id="A0A7W5HG52"/>
<evidence type="ECO:0000256" key="1">
    <source>
        <dbReference type="SAM" id="Phobius"/>
    </source>
</evidence>
<organism evidence="2 3">
    <name type="scientific">Pseudoduganella umbonata</name>
    <dbReference type="NCBI Taxonomy" id="864828"/>
    <lineage>
        <taxon>Bacteria</taxon>
        <taxon>Pseudomonadati</taxon>
        <taxon>Pseudomonadota</taxon>
        <taxon>Betaproteobacteria</taxon>
        <taxon>Burkholderiales</taxon>
        <taxon>Oxalobacteraceae</taxon>
        <taxon>Telluria group</taxon>
        <taxon>Pseudoduganella</taxon>
    </lineage>
</organism>